<dbReference type="Proteomes" id="UP000253570">
    <property type="component" value="Unassembled WGS sequence"/>
</dbReference>
<dbReference type="InterPro" id="IPR007627">
    <property type="entry name" value="RNA_pol_sigma70_r2"/>
</dbReference>
<comment type="similarity">
    <text evidence="1">Belongs to the sigma-70 factor family. ECF subfamily.</text>
</comment>
<dbReference type="EMBL" id="QOQD01000001">
    <property type="protein sequence ID" value="RCL74626.1"/>
    <property type="molecule type" value="Genomic_DNA"/>
</dbReference>
<feature type="domain" description="RNA polymerase sigma factor 70 region 4 type 2" evidence="6">
    <location>
        <begin position="121"/>
        <end position="173"/>
    </location>
</feature>
<dbReference type="SUPFAM" id="SSF88659">
    <property type="entry name" value="Sigma3 and sigma4 domains of RNA polymerase sigma factors"/>
    <property type="match status" value="1"/>
</dbReference>
<dbReference type="InterPro" id="IPR013324">
    <property type="entry name" value="RNA_pol_sigma_r3/r4-like"/>
</dbReference>
<comment type="caution">
    <text evidence="7">The sequence shown here is derived from an EMBL/GenBank/DDBJ whole genome shotgun (WGS) entry which is preliminary data.</text>
</comment>
<name>A0A368DTH9_9PROT</name>
<dbReference type="InterPro" id="IPR036388">
    <property type="entry name" value="WH-like_DNA-bd_sf"/>
</dbReference>
<dbReference type="Gene3D" id="1.10.10.10">
    <property type="entry name" value="Winged helix-like DNA-binding domain superfamily/Winged helix DNA-binding domain"/>
    <property type="match status" value="1"/>
</dbReference>
<organism evidence="7 8">
    <name type="scientific">PS1 clade bacterium</name>
    <dbReference type="NCBI Taxonomy" id="2175152"/>
    <lineage>
        <taxon>Bacteria</taxon>
        <taxon>Pseudomonadati</taxon>
        <taxon>Pseudomonadota</taxon>
        <taxon>Alphaproteobacteria</taxon>
        <taxon>PS1 clade</taxon>
    </lineage>
</organism>
<evidence type="ECO:0000256" key="1">
    <source>
        <dbReference type="ARBA" id="ARBA00010641"/>
    </source>
</evidence>
<dbReference type="AlphaFoldDB" id="A0A368DTH9"/>
<proteinExistence type="inferred from homology"/>
<evidence type="ECO:0000256" key="4">
    <source>
        <dbReference type="ARBA" id="ARBA00023163"/>
    </source>
</evidence>
<dbReference type="GO" id="GO:0016987">
    <property type="term" value="F:sigma factor activity"/>
    <property type="evidence" value="ECO:0007669"/>
    <property type="project" value="UniProtKB-KW"/>
</dbReference>
<dbReference type="SUPFAM" id="SSF88946">
    <property type="entry name" value="Sigma2 domain of RNA polymerase sigma factors"/>
    <property type="match status" value="1"/>
</dbReference>
<dbReference type="PANTHER" id="PTHR43133:SF62">
    <property type="entry name" value="RNA POLYMERASE SIGMA FACTOR SIGZ"/>
    <property type="match status" value="1"/>
</dbReference>
<keyword evidence="4" id="KW-0804">Transcription</keyword>
<dbReference type="CDD" id="cd06171">
    <property type="entry name" value="Sigma70_r4"/>
    <property type="match status" value="1"/>
</dbReference>
<protein>
    <submittedName>
        <fullName evidence="7">RNA polymerase subunit sigma</fullName>
    </submittedName>
</protein>
<dbReference type="GO" id="GO:0003677">
    <property type="term" value="F:DNA binding"/>
    <property type="evidence" value="ECO:0007669"/>
    <property type="project" value="InterPro"/>
</dbReference>
<evidence type="ECO:0000259" key="6">
    <source>
        <dbReference type="Pfam" id="PF08281"/>
    </source>
</evidence>
<dbReference type="PANTHER" id="PTHR43133">
    <property type="entry name" value="RNA POLYMERASE ECF-TYPE SIGMA FACTO"/>
    <property type="match status" value="1"/>
</dbReference>
<evidence type="ECO:0000313" key="7">
    <source>
        <dbReference type="EMBL" id="RCL74626.1"/>
    </source>
</evidence>
<dbReference type="NCBIfam" id="TIGR02937">
    <property type="entry name" value="sigma70-ECF"/>
    <property type="match status" value="1"/>
</dbReference>
<dbReference type="Gene3D" id="1.10.1740.10">
    <property type="match status" value="1"/>
</dbReference>
<dbReference type="GO" id="GO:0006352">
    <property type="term" value="P:DNA-templated transcription initiation"/>
    <property type="evidence" value="ECO:0007669"/>
    <property type="project" value="InterPro"/>
</dbReference>
<evidence type="ECO:0000256" key="3">
    <source>
        <dbReference type="ARBA" id="ARBA00023082"/>
    </source>
</evidence>
<evidence type="ECO:0000259" key="5">
    <source>
        <dbReference type="Pfam" id="PF04542"/>
    </source>
</evidence>
<accession>A0A368DTH9</accession>
<sequence>MLEINKEFIKKFQINKDRKDFEVIFRYYAPRIKSLLIKGGADSAQAEDIMHDTMINVWEKLHMYNSEKGSFSSWIFTIARNNRIDLLRKKSSKPYTDIYEIEIASEKDNGQDIAEQKSLSQQVKNAINLLPSKQKKVIELSFMNDMTQDEIASKLDIPIGTVKSRMRLAYQKMKDNLKEITV</sequence>
<dbReference type="InterPro" id="IPR014284">
    <property type="entry name" value="RNA_pol_sigma-70_dom"/>
</dbReference>
<evidence type="ECO:0000313" key="8">
    <source>
        <dbReference type="Proteomes" id="UP000253570"/>
    </source>
</evidence>
<dbReference type="InterPro" id="IPR013325">
    <property type="entry name" value="RNA_pol_sigma_r2"/>
</dbReference>
<feature type="domain" description="RNA polymerase sigma-70 region 2" evidence="5">
    <location>
        <begin position="25"/>
        <end position="91"/>
    </location>
</feature>
<reference evidence="7 8" key="1">
    <citation type="journal article" date="2018" name="Microbiome">
        <title>Fine metagenomic profile of the Mediterranean stratified and mixed water columns revealed by assembly and recruitment.</title>
        <authorList>
            <person name="Haro-Moreno J.M."/>
            <person name="Lopez-Perez M."/>
            <person name="De La Torre J.R."/>
            <person name="Picazo A."/>
            <person name="Camacho A."/>
            <person name="Rodriguez-Valera F."/>
        </authorList>
    </citation>
    <scope>NUCLEOTIDE SEQUENCE [LARGE SCALE GENOMIC DNA]</scope>
    <source>
        <strain evidence="7">MED-G57</strain>
    </source>
</reference>
<dbReference type="Pfam" id="PF08281">
    <property type="entry name" value="Sigma70_r4_2"/>
    <property type="match status" value="1"/>
</dbReference>
<evidence type="ECO:0000256" key="2">
    <source>
        <dbReference type="ARBA" id="ARBA00023015"/>
    </source>
</evidence>
<gene>
    <name evidence="7" type="ORF">DBW71_00325</name>
</gene>
<keyword evidence="2" id="KW-0805">Transcription regulation</keyword>
<keyword evidence="3" id="KW-0731">Sigma factor</keyword>
<dbReference type="InterPro" id="IPR039425">
    <property type="entry name" value="RNA_pol_sigma-70-like"/>
</dbReference>
<dbReference type="Pfam" id="PF04542">
    <property type="entry name" value="Sigma70_r2"/>
    <property type="match status" value="1"/>
</dbReference>
<dbReference type="InterPro" id="IPR013249">
    <property type="entry name" value="RNA_pol_sigma70_r4_t2"/>
</dbReference>